<evidence type="ECO:0000313" key="3">
    <source>
        <dbReference type="EMBL" id="CAB4172367.1"/>
    </source>
</evidence>
<evidence type="ECO:0000313" key="8">
    <source>
        <dbReference type="EMBL" id="CAB4214553.1"/>
    </source>
</evidence>
<evidence type="ECO:0000313" key="7">
    <source>
        <dbReference type="EMBL" id="CAB4199873.1"/>
    </source>
</evidence>
<accession>A0A6J5MIB3</accession>
<evidence type="ECO:0000313" key="1">
    <source>
        <dbReference type="EMBL" id="CAB4146394.1"/>
    </source>
</evidence>
<dbReference type="EMBL" id="LR797307">
    <property type="protein sequence ID" value="CAB4199873.1"/>
    <property type="molecule type" value="Genomic_DNA"/>
</dbReference>
<sequence>MNPHRSGMDYLLGIDQQSDEMKLVLTKALTALRLSKPINGRSAEQIRAARKDITAVLRRAA</sequence>
<dbReference type="EMBL" id="LR796881">
    <property type="protein sequence ID" value="CAB4172367.1"/>
    <property type="molecule type" value="Genomic_DNA"/>
</dbReference>
<dbReference type="EMBL" id="LR798397">
    <property type="protein sequence ID" value="CAB5229146.1"/>
    <property type="molecule type" value="Genomic_DNA"/>
</dbReference>
<proteinExistence type="predicted"/>
<evidence type="ECO:0000313" key="5">
    <source>
        <dbReference type="EMBL" id="CAB4183702.1"/>
    </source>
</evidence>
<evidence type="ECO:0000313" key="2">
    <source>
        <dbReference type="EMBL" id="CAB4164591.1"/>
    </source>
</evidence>
<protein>
    <submittedName>
        <fullName evidence="1">Uncharacterized protein</fullName>
    </submittedName>
</protein>
<evidence type="ECO:0000313" key="9">
    <source>
        <dbReference type="EMBL" id="CAB4218818.1"/>
    </source>
</evidence>
<dbReference type="EMBL" id="LR796953">
    <property type="protein sequence ID" value="CAB4177589.1"/>
    <property type="molecule type" value="Genomic_DNA"/>
</dbReference>
<name>A0A6J5MIB3_9CAUD</name>
<dbReference type="EMBL" id="LR796470">
    <property type="protein sequence ID" value="CAB4146394.1"/>
    <property type="molecule type" value="Genomic_DNA"/>
</dbReference>
<dbReference type="EMBL" id="LR797463">
    <property type="protein sequence ID" value="CAB4218818.1"/>
    <property type="molecule type" value="Genomic_DNA"/>
</dbReference>
<dbReference type="EMBL" id="LR797102">
    <property type="protein sequence ID" value="CAB4187454.1"/>
    <property type="molecule type" value="Genomic_DNA"/>
</dbReference>
<evidence type="ECO:0000313" key="6">
    <source>
        <dbReference type="EMBL" id="CAB4187454.1"/>
    </source>
</evidence>
<dbReference type="EMBL" id="LR796763">
    <property type="protein sequence ID" value="CAB4164591.1"/>
    <property type="molecule type" value="Genomic_DNA"/>
</dbReference>
<evidence type="ECO:0000313" key="10">
    <source>
        <dbReference type="EMBL" id="CAB5229146.1"/>
    </source>
</evidence>
<dbReference type="EMBL" id="LR797405">
    <property type="protein sequence ID" value="CAB4214553.1"/>
    <property type="molecule type" value="Genomic_DNA"/>
</dbReference>
<dbReference type="EMBL" id="LR797060">
    <property type="protein sequence ID" value="CAB4183702.1"/>
    <property type="molecule type" value="Genomic_DNA"/>
</dbReference>
<gene>
    <name evidence="4" type="ORF">UFOVP1006_17</name>
    <name evidence="5" type="ORF">UFOVP1096_3</name>
    <name evidence="6" type="ORF">UFOVP1157_24</name>
    <name evidence="7" type="ORF">UFOVP1347_14</name>
    <name evidence="8" type="ORF">UFOVP1455_54</name>
    <name evidence="10" type="ORF">UFOVP1543_54</name>
    <name evidence="9" type="ORF">UFOVP1606_48</name>
    <name evidence="1" type="ORF">UFOVP497_11</name>
    <name evidence="2" type="ORF">UFOVP834_47</name>
    <name evidence="3" type="ORF">UFOVP922_24</name>
</gene>
<evidence type="ECO:0000313" key="4">
    <source>
        <dbReference type="EMBL" id="CAB4177589.1"/>
    </source>
</evidence>
<organism evidence="1">
    <name type="scientific">uncultured Caudovirales phage</name>
    <dbReference type="NCBI Taxonomy" id="2100421"/>
    <lineage>
        <taxon>Viruses</taxon>
        <taxon>Duplodnaviria</taxon>
        <taxon>Heunggongvirae</taxon>
        <taxon>Uroviricota</taxon>
        <taxon>Caudoviricetes</taxon>
        <taxon>Peduoviridae</taxon>
        <taxon>Maltschvirus</taxon>
        <taxon>Maltschvirus maltsch</taxon>
    </lineage>
</organism>
<reference evidence="1" key="1">
    <citation type="submission" date="2020-04" db="EMBL/GenBank/DDBJ databases">
        <authorList>
            <person name="Chiriac C."/>
            <person name="Salcher M."/>
            <person name="Ghai R."/>
            <person name="Kavagutti S V."/>
        </authorList>
    </citation>
    <scope>NUCLEOTIDE SEQUENCE</scope>
</reference>